<dbReference type="Proteomes" id="UP000597877">
    <property type="component" value="Unassembled WGS sequence"/>
</dbReference>
<dbReference type="RefSeq" id="WP_186839828.1">
    <property type="nucleotide sequence ID" value="NZ_JACOOZ010000001.1"/>
</dbReference>
<dbReference type="EMBL" id="JACOOZ010000001">
    <property type="protein sequence ID" value="MBC5666649.1"/>
    <property type="molecule type" value="Genomic_DNA"/>
</dbReference>
<comment type="caution">
    <text evidence="1">The sequence shown here is derived from an EMBL/GenBank/DDBJ whole genome shotgun (WGS) entry which is preliminary data.</text>
</comment>
<name>A0ABR7F101_9FIRM</name>
<keyword evidence="2" id="KW-1185">Reference proteome</keyword>
<sequence>MITKEVIDKNSKKYKEYCENITEDEINEALTVLSKYIGREGDDIFIRDKYKKEARKMKFADEFADAIYDFVEYKNPTCHTAYNARMISEEKNPLELIHMALYKRHSNRQTYAKNRERAEKVKKQKKEHPALEYMFIRESGIIVSRDIDNPNENTFDFVSVEVFKGTYSIEFIKQHRDEIMDAVLYKISKSRKFTKFNVPVSILKLDKIRIIGCDMILYFSIKEL</sequence>
<evidence type="ECO:0000313" key="2">
    <source>
        <dbReference type="Proteomes" id="UP000597877"/>
    </source>
</evidence>
<evidence type="ECO:0000313" key="1">
    <source>
        <dbReference type="EMBL" id="MBC5666649.1"/>
    </source>
</evidence>
<gene>
    <name evidence="1" type="ORF">H8S00_01375</name>
</gene>
<organism evidence="1 2">
    <name type="scientific">Eubacterium segne</name>
    <dbReference type="NCBI Taxonomy" id="2763045"/>
    <lineage>
        <taxon>Bacteria</taxon>
        <taxon>Bacillati</taxon>
        <taxon>Bacillota</taxon>
        <taxon>Clostridia</taxon>
        <taxon>Eubacteriales</taxon>
        <taxon>Eubacteriaceae</taxon>
        <taxon>Eubacterium</taxon>
    </lineage>
</organism>
<accession>A0ABR7F101</accession>
<protein>
    <submittedName>
        <fullName evidence="1">Uncharacterized protein</fullName>
    </submittedName>
</protein>
<reference evidence="1 2" key="1">
    <citation type="submission" date="2020-08" db="EMBL/GenBank/DDBJ databases">
        <title>Genome public.</title>
        <authorList>
            <person name="Liu C."/>
            <person name="Sun Q."/>
        </authorList>
    </citation>
    <scope>NUCLEOTIDE SEQUENCE [LARGE SCALE GENOMIC DNA]</scope>
    <source>
        <strain evidence="1 2">BX4</strain>
    </source>
</reference>
<proteinExistence type="predicted"/>